<gene>
    <name evidence="2" type="ORF">SAMN02745121_04091</name>
</gene>
<dbReference type="EMBL" id="FOMX01000013">
    <property type="protein sequence ID" value="SFE39469.1"/>
    <property type="molecule type" value="Genomic_DNA"/>
</dbReference>
<dbReference type="Proteomes" id="UP000199400">
    <property type="component" value="Unassembled WGS sequence"/>
</dbReference>
<accession>A0A1I2A6U8</accession>
<name>A0A1I2A6U8_9BACT</name>
<feature type="region of interest" description="Disordered" evidence="1">
    <location>
        <begin position="1"/>
        <end position="42"/>
    </location>
</feature>
<keyword evidence="3" id="KW-1185">Reference proteome</keyword>
<evidence type="ECO:0000313" key="2">
    <source>
        <dbReference type="EMBL" id="SFE39469.1"/>
    </source>
</evidence>
<evidence type="ECO:0000313" key="3">
    <source>
        <dbReference type="Proteomes" id="UP000199400"/>
    </source>
</evidence>
<proteinExistence type="predicted"/>
<organism evidence="2 3">
    <name type="scientific">Nannocystis exedens</name>
    <dbReference type="NCBI Taxonomy" id="54"/>
    <lineage>
        <taxon>Bacteria</taxon>
        <taxon>Pseudomonadati</taxon>
        <taxon>Myxococcota</taxon>
        <taxon>Polyangia</taxon>
        <taxon>Nannocystales</taxon>
        <taxon>Nannocystaceae</taxon>
        <taxon>Nannocystis</taxon>
    </lineage>
</organism>
<evidence type="ECO:0000256" key="1">
    <source>
        <dbReference type="SAM" id="MobiDB-lite"/>
    </source>
</evidence>
<protein>
    <submittedName>
        <fullName evidence="2">Uncharacterized protein</fullName>
    </submittedName>
</protein>
<dbReference type="AlphaFoldDB" id="A0A1I2A6U8"/>
<feature type="region of interest" description="Disordered" evidence="1">
    <location>
        <begin position="81"/>
        <end position="100"/>
    </location>
</feature>
<reference evidence="3" key="1">
    <citation type="submission" date="2016-10" db="EMBL/GenBank/DDBJ databases">
        <authorList>
            <person name="Varghese N."/>
            <person name="Submissions S."/>
        </authorList>
    </citation>
    <scope>NUCLEOTIDE SEQUENCE [LARGE SCALE GENOMIC DNA]</scope>
    <source>
        <strain evidence="3">ATCC 25963</strain>
    </source>
</reference>
<sequence>MSPAGESPIGHRAARRSGWGLRANRRSVRGAGPAAWDGGVRANRRSVPGCSAVRMEACGRIADPSPGCSAARNGGVRANRRSVPGLLGGPGWRPAGELPIRPDRGSVRVADQSLDLSRRTDRRRRVRSGTNRRICPGGPIGCAGRNQRICPGGPAPGGGVRLLRRSPICPRGPIHAAAAPGWPLAGQSRPVPEDRLPICMRGSAVGPQSWHRGRQARKFAPSLGLGHGRRACCAPRTWPIDLVLRSGLKT</sequence>